<evidence type="ECO:0000313" key="2">
    <source>
        <dbReference type="Proteomes" id="UP000197032"/>
    </source>
</evidence>
<reference evidence="2" key="1">
    <citation type="journal article" date="2017" name="Appl. Environ. Microbiol.">
        <title>Genomic analysis of Calderihabitans maritimus KKC1, a thermophilic hydrogenogenic carboxydotrophic bacterium isolated from marine sediment.</title>
        <authorList>
            <person name="Omae K."/>
            <person name="Yoneda Y."/>
            <person name="Fukuyama Y."/>
            <person name="Yoshida T."/>
            <person name="Sako Y."/>
        </authorList>
    </citation>
    <scope>NUCLEOTIDE SEQUENCE [LARGE SCALE GENOMIC DNA]</scope>
    <source>
        <strain evidence="2">KKC1</strain>
    </source>
</reference>
<accession>A0A1Z5HVB2</accession>
<dbReference type="EMBL" id="BDGJ01000145">
    <property type="protein sequence ID" value="GAW93476.1"/>
    <property type="molecule type" value="Genomic_DNA"/>
</dbReference>
<proteinExistence type="predicted"/>
<organism evidence="1 2">
    <name type="scientific">Calderihabitans maritimus</name>
    <dbReference type="NCBI Taxonomy" id="1246530"/>
    <lineage>
        <taxon>Bacteria</taxon>
        <taxon>Bacillati</taxon>
        <taxon>Bacillota</taxon>
        <taxon>Clostridia</taxon>
        <taxon>Neomoorellales</taxon>
        <taxon>Calderihabitantaceae</taxon>
        <taxon>Calderihabitans</taxon>
    </lineage>
</organism>
<name>A0A1Z5HVB2_9FIRM</name>
<dbReference type="Proteomes" id="UP000197032">
    <property type="component" value="Unassembled WGS sequence"/>
</dbReference>
<protein>
    <submittedName>
        <fullName evidence="1">Uncharacterized protein</fullName>
    </submittedName>
</protein>
<comment type="caution">
    <text evidence="1">The sequence shown here is derived from an EMBL/GenBank/DDBJ whole genome shotgun (WGS) entry which is preliminary data.</text>
</comment>
<gene>
    <name evidence="1" type="ORF">KKC1_26090</name>
</gene>
<keyword evidence="2" id="KW-1185">Reference proteome</keyword>
<dbReference type="AlphaFoldDB" id="A0A1Z5HVB2"/>
<sequence>MVAGIEKNGIIIIKFRKIKRGTGHENMGRSGTLPGGGQKKVGFRGCRGAAVLAEHVA</sequence>
<evidence type="ECO:0000313" key="1">
    <source>
        <dbReference type="EMBL" id="GAW93476.1"/>
    </source>
</evidence>